<keyword evidence="1" id="KW-0812">Transmembrane</keyword>
<keyword evidence="1" id="KW-1133">Transmembrane helix</keyword>
<evidence type="ECO:0000313" key="3">
    <source>
        <dbReference type="Proteomes" id="UP001596096"/>
    </source>
</evidence>
<evidence type="ECO:0008006" key="4">
    <source>
        <dbReference type="Google" id="ProtNLM"/>
    </source>
</evidence>
<comment type="caution">
    <text evidence="2">The sequence shown here is derived from an EMBL/GenBank/DDBJ whole genome shotgun (WGS) entry which is preliminary data.</text>
</comment>
<keyword evidence="3" id="KW-1185">Reference proteome</keyword>
<sequence>MSENTPRAGDVAWSPLYRIAGASAGLAVLLYGAALVIVSVTAAAPVSGGAPLLEYIGAHRTLYIVRQVLWLCPSVLLMVVFLALVVALRHQNRSLAAIAGLIGVTSWALSLAWPTTGDGSLALVLLSDGYAAAATAAGKAPFVAGAEVLIALNDVPAVIGVLQTLGVLLISLLMLRSAFSARLAWFGLMTGVIGVFCELLRPVLGWTYAIYGVLLFAWLGWIAVALLRLGRSAPR</sequence>
<proteinExistence type="predicted"/>
<feature type="transmembrane region" description="Helical" evidence="1">
    <location>
        <begin position="26"/>
        <end position="48"/>
    </location>
</feature>
<dbReference type="RefSeq" id="WP_219551731.1">
    <property type="nucleotide sequence ID" value="NZ_JAHKRN010000079.1"/>
</dbReference>
<protein>
    <recommendedName>
        <fullName evidence="4">DUF4386 family protein</fullName>
    </recommendedName>
</protein>
<feature type="transmembrane region" description="Helical" evidence="1">
    <location>
        <begin position="157"/>
        <end position="176"/>
    </location>
</feature>
<accession>A0ABW1CAD2</accession>
<feature type="transmembrane region" description="Helical" evidence="1">
    <location>
        <begin position="95"/>
        <end position="113"/>
    </location>
</feature>
<evidence type="ECO:0000256" key="1">
    <source>
        <dbReference type="SAM" id="Phobius"/>
    </source>
</evidence>
<dbReference type="Proteomes" id="UP001596096">
    <property type="component" value="Unassembled WGS sequence"/>
</dbReference>
<feature type="transmembrane region" description="Helical" evidence="1">
    <location>
        <begin position="68"/>
        <end position="88"/>
    </location>
</feature>
<feature type="transmembrane region" description="Helical" evidence="1">
    <location>
        <begin position="208"/>
        <end position="229"/>
    </location>
</feature>
<organism evidence="2 3">
    <name type="scientific">Nonomuraea harbinensis</name>
    <dbReference type="NCBI Taxonomy" id="1286938"/>
    <lineage>
        <taxon>Bacteria</taxon>
        <taxon>Bacillati</taxon>
        <taxon>Actinomycetota</taxon>
        <taxon>Actinomycetes</taxon>
        <taxon>Streptosporangiales</taxon>
        <taxon>Streptosporangiaceae</taxon>
        <taxon>Nonomuraea</taxon>
    </lineage>
</organism>
<name>A0ABW1CAD2_9ACTN</name>
<reference evidence="3" key="1">
    <citation type="journal article" date="2019" name="Int. J. Syst. Evol. Microbiol.">
        <title>The Global Catalogue of Microorganisms (GCM) 10K type strain sequencing project: providing services to taxonomists for standard genome sequencing and annotation.</title>
        <authorList>
            <consortium name="The Broad Institute Genomics Platform"/>
            <consortium name="The Broad Institute Genome Sequencing Center for Infectious Disease"/>
            <person name="Wu L."/>
            <person name="Ma J."/>
        </authorList>
    </citation>
    <scope>NUCLEOTIDE SEQUENCE [LARGE SCALE GENOMIC DNA]</scope>
    <source>
        <strain evidence="3">CGMCC 4.7106</strain>
    </source>
</reference>
<gene>
    <name evidence="2" type="ORF">ACFPUY_42210</name>
</gene>
<feature type="transmembrane region" description="Helical" evidence="1">
    <location>
        <begin position="183"/>
        <end position="202"/>
    </location>
</feature>
<evidence type="ECO:0000313" key="2">
    <source>
        <dbReference type="EMBL" id="MFC5821740.1"/>
    </source>
</evidence>
<dbReference type="EMBL" id="JBHSNW010000038">
    <property type="protein sequence ID" value="MFC5821740.1"/>
    <property type="molecule type" value="Genomic_DNA"/>
</dbReference>
<keyword evidence="1" id="KW-0472">Membrane</keyword>